<dbReference type="Gene3D" id="3.90.320.10">
    <property type="match status" value="1"/>
</dbReference>
<feature type="domain" description="PD-(D/E)XK endonuclease-like" evidence="1">
    <location>
        <begin position="105"/>
        <end position="260"/>
    </location>
</feature>
<protein>
    <recommendedName>
        <fullName evidence="1">PD-(D/E)XK endonuclease-like domain-containing protein</fullName>
    </recommendedName>
</protein>
<name>A0A382TIG3_9ZZZZ</name>
<accession>A0A382TIG3</accession>
<dbReference type="Pfam" id="PF12705">
    <property type="entry name" value="PDDEXK_1"/>
    <property type="match status" value="1"/>
</dbReference>
<dbReference type="AlphaFoldDB" id="A0A382TIG3"/>
<evidence type="ECO:0000259" key="1">
    <source>
        <dbReference type="Pfam" id="PF12705"/>
    </source>
</evidence>
<dbReference type="InterPro" id="IPR038726">
    <property type="entry name" value="PDDEXK_AddAB-type"/>
</dbReference>
<organism evidence="2">
    <name type="scientific">marine metagenome</name>
    <dbReference type="NCBI Taxonomy" id="408172"/>
    <lineage>
        <taxon>unclassified sequences</taxon>
        <taxon>metagenomes</taxon>
        <taxon>ecological metagenomes</taxon>
    </lineage>
</organism>
<evidence type="ECO:0000313" key="2">
    <source>
        <dbReference type="EMBL" id="SVD21565.1"/>
    </source>
</evidence>
<gene>
    <name evidence="2" type="ORF">METZ01_LOCUS374419</name>
</gene>
<sequence>MISLKRNNKLELVPAPGLRVRQTSIYKPNQEQDFKISRGKFSDFLTCPRCFYMDRVKGIISPGMPGWTLNETTDRLLKKEFDICREKQEPHRIFLENNLDNIVPFDHPDMDKWRDALRNGLMANFHNITLTGGVDDIWQNTDTKELIIVDYKSQANTREVEPISYLSNAYHEGYKIQMDFYAYLLKEMGFDVCKTSYFLVCNADRNAEGFYGKLDFSETLIPYDWNIDWIPEKLEKMLETLNSSEIPNSNESCMNCAYSRQRSVYDQS</sequence>
<proteinExistence type="predicted"/>
<dbReference type="InterPro" id="IPR011604">
    <property type="entry name" value="PDDEXK-like_dom_sf"/>
</dbReference>
<reference evidence="2" key="1">
    <citation type="submission" date="2018-05" db="EMBL/GenBank/DDBJ databases">
        <authorList>
            <person name="Lanie J.A."/>
            <person name="Ng W.-L."/>
            <person name="Kazmierczak K.M."/>
            <person name="Andrzejewski T.M."/>
            <person name="Davidsen T.M."/>
            <person name="Wayne K.J."/>
            <person name="Tettelin H."/>
            <person name="Glass J.I."/>
            <person name="Rusch D."/>
            <person name="Podicherti R."/>
            <person name="Tsui H.-C.T."/>
            <person name="Winkler M.E."/>
        </authorList>
    </citation>
    <scope>NUCLEOTIDE SEQUENCE</scope>
</reference>
<dbReference type="EMBL" id="UINC01136668">
    <property type="protein sequence ID" value="SVD21565.1"/>
    <property type="molecule type" value="Genomic_DNA"/>
</dbReference>